<dbReference type="EMBL" id="JBDFQZ010000008">
    <property type="protein sequence ID" value="KAK9698898.1"/>
    <property type="molecule type" value="Genomic_DNA"/>
</dbReference>
<keyword evidence="2" id="KW-1185">Reference proteome</keyword>
<name>A0AAW1J787_SAPOF</name>
<dbReference type="AlphaFoldDB" id="A0AAW1J787"/>
<sequence length="311" mass="35419">MGDKDCDAIAAQSHGLTSKDDDDSHIKQPLNILATLKRIAHLKLTAPKTELLRNSIFHMLSQVNYERECGASLILALREYFDAKCNTFKFNSDTSLKLCSKEAAVVLGMEDRGKDFNPFHYRSYFPRFLVEQNGGSEKILTKFTDSDNELQFRKLLIFFFIDQFLFALSNKHPRCSLWGIVEDLDEAESINWPKATLQFIYEELAKLDVEKALSNGQTVGAAFPVLKVMVFERISVLQPSLHTSVAPLLQKYNTDKLKLKDWRQKLRELMPENISPCEFCDKDVNEGVGEAVKEGFGEAVDDRLTKTPRII</sequence>
<reference evidence="1" key="1">
    <citation type="submission" date="2024-03" db="EMBL/GenBank/DDBJ databases">
        <title>WGS assembly of Saponaria officinalis var. Norfolk2.</title>
        <authorList>
            <person name="Jenkins J."/>
            <person name="Shu S."/>
            <person name="Grimwood J."/>
            <person name="Barry K."/>
            <person name="Goodstein D."/>
            <person name="Schmutz J."/>
            <person name="Leebens-Mack J."/>
            <person name="Osbourn A."/>
        </authorList>
    </citation>
    <scope>NUCLEOTIDE SEQUENCE [LARGE SCALE GENOMIC DNA]</scope>
    <source>
        <strain evidence="1">JIC</strain>
    </source>
</reference>
<gene>
    <name evidence="1" type="ORF">RND81_08G139000</name>
</gene>
<protein>
    <submittedName>
        <fullName evidence="1">Uncharacterized protein</fullName>
    </submittedName>
</protein>
<evidence type="ECO:0000313" key="2">
    <source>
        <dbReference type="Proteomes" id="UP001443914"/>
    </source>
</evidence>
<accession>A0AAW1J787</accession>
<dbReference type="Proteomes" id="UP001443914">
    <property type="component" value="Unassembled WGS sequence"/>
</dbReference>
<proteinExistence type="predicted"/>
<organism evidence="1 2">
    <name type="scientific">Saponaria officinalis</name>
    <name type="common">Common soapwort</name>
    <name type="synonym">Lychnis saponaria</name>
    <dbReference type="NCBI Taxonomy" id="3572"/>
    <lineage>
        <taxon>Eukaryota</taxon>
        <taxon>Viridiplantae</taxon>
        <taxon>Streptophyta</taxon>
        <taxon>Embryophyta</taxon>
        <taxon>Tracheophyta</taxon>
        <taxon>Spermatophyta</taxon>
        <taxon>Magnoliopsida</taxon>
        <taxon>eudicotyledons</taxon>
        <taxon>Gunneridae</taxon>
        <taxon>Pentapetalae</taxon>
        <taxon>Caryophyllales</taxon>
        <taxon>Caryophyllaceae</taxon>
        <taxon>Caryophylleae</taxon>
        <taxon>Saponaria</taxon>
    </lineage>
</organism>
<comment type="caution">
    <text evidence="1">The sequence shown here is derived from an EMBL/GenBank/DDBJ whole genome shotgun (WGS) entry which is preliminary data.</text>
</comment>
<evidence type="ECO:0000313" key="1">
    <source>
        <dbReference type="EMBL" id="KAK9698898.1"/>
    </source>
</evidence>